<dbReference type="InterPro" id="IPR002171">
    <property type="entry name" value="Ribosomal_uL2"/>
</dbReference>
<dbReference type="FunFam" id="2.30.30.30:FF:000001">
    <property type="entry name" value="50S ribosomal protein L2"/>
    <property type="match status" value="1"/>
</dbReference>
<dbReference type="PROSITE" id="PS00467">
    <property type="entry name" value="RIBOSOMAL_L2"/>
    <property type="match status" value="1"/>
</dbReference>
<organism evidence="11 12">
    <name type="scientific">Volvox reticuliferus</name>
    <dbReference type="NCBI Taxonomy" id="1737510"/>
    <lineage>
        <taxon>Eukaryota</taxon>
        <taxon>Viridiplantae</taxon>
        <taxon>Chlorophyta</taxon>
        <taxon>core chlorophytes</taxon>
        <taxon>Chlorophyceae</taxon>
        <taxon>CS clade</taxon>
        <taxon>Chlamydomonadales</taxon>
        <taxon>Volvocaceae</taxon>
        <taxon>Volvox</taxon>
    </lineage>
</organism>
<dbReference type="InterPro" id="IPR022666">
    <property type="entry name" value="Ribosomal_uL2_RNA-bd_dom"/>
</dbReference>
<evidence type="ECO:0000256" key="1">
    <source>
        <dbReference type="ARBA" id="ARBA00004474"/>
    </source>
</evidence>
<evidence type="ECO:0000256" key="7">
    <source>
        <dbReference type="SAM" id="MobiDB-lite"/>
    </source>
</evidence>
<dbReference type="AlphaFoldDB" id="A0A8J4GAT1"/>
<feature type="domain" description="Large ribosomal subunit protein uL2 RNA-binding" evidence="9">
    <location>
        <begin position="109"/>
        <end position="190"/>
    </location>
</feature>
<dbReference type="InterPro" id="IPR014722">
    <property type="entry name" value="Rib_uL2_dom2"/>
</dbReference>
<dbReference type="SUPFAM" id="SSF50249">
    <property type="entry name" value="Nucleic acid-binding proteins"/>
    <property type="match status" value="1"/>
</dbReference>
<comment type="subcellular location">
    <subcellularLocation>
        <location evidence="1">Plastid</location>
    </subcellularLocation>
</comment>
<dbReference type="GO" id="GO:0005762">
    <property type="term" value="C:mitochondrial large ribosomal subunit"/>
    <property type="evidence" value="ECO:0007669"/>
    <property type="project" value="TreeGrafter"/>
</dbReference>
<evidence type="ECO:0000313" key="12">
    <source>
        <dbReference type="Proteomes" id="UP000722791"/>
    </source>
</evidence>
<proteinExistence type="inferred from homology"/>
<dbReference type="Pfam" id="PF03947">
    <property type="entry name" value="Ribosomal_L2_C"/>
    <property type="match status" value="1"/>
</dbReference>
<dbReference type="PANTHER" id="PTHR13691:SF5">
    <property type="entry name" value="LARGE RIBOSOMAL SUBUNIT PROTEIN UL2M"/>
    <property type="match status" value="1"/>
</dbReference>
<evidence type="ECO:0000259" key="8">
    <source>
        <dbReference type="SMART" id="SM01382"/>
    </source>
</evidence>
<sequence length="384" mass="41991">MLRRLAQSCANLLTKQTCNFPEIAQPSTSSSLFGSRYETLQSGGGSLLLLIRNKYTYKFKKAAPLPGLVYWKPTTPGLRHKITIDYEALGVYTGPPTAALSRHVEKTGGRNHTGRITTRHRGGGPPKILREVEFDRRKLDGLPGVVQRVELDPNRSGFLALVKYSPEGELPFVRYHLAPAELKPGEVMMSGPGAPVKPGNELPLRDIPIGVPIHSLELKAGGGARVARAASTSAVIQSKQEHYAVVKLPSTEIRLIPLDCRATVGLVSNHLQNLVNLGKAGERRKRGWRPSVRGIAMNPVDHPHGGRTNGGRPSCTPWGVYTKGTRTRRRNKGSNRFILVRKGGQLIEKFVQARKWRARLKLEKLKESGGGGARKAAASAGMQR</sequence>
<comment type="subunit">
    <text evidence="3">Part of the 50S ribosomal subunit.</text>
</comment>
<evidence type="ECO:0000256" key="5">
    <source>
        <dbReference type="ARBA" id="ARBA00022980"/>
    </source>
</evidence>
<dbReference type="PANTHER" id="PTHR13691">
    <property type="entry name" value="RIBOSOMAL PROTEIN L2"/>
    <property type="match status" value="1"/>
</dbReference>
<evidence type="ECO:0000313" key="11">
    <source>
        <dbReference type="EMBL" id="GIM03749.1"/>
    </source>
</evidence>
<gene>
    <name evidence="10" type="ORF">Vretifemale_11815</name>
    <name evidence="11" type="ORF">Vretimale_8415</name>
</gene>
<evidence type="ECO:0008006" key="14">
    <source>
        <dbReference type="Google" id="ProtNLM"/>
    </source>
</evidence>
<evidence type="ECO:0000313" key="13">
    <source>
        <dbReference type="Proteomes" id="UP000747110"/>
    </source>
</evidence>
<dbReference type="InterPro" id="IPR005880">
    <property type="entry name" value="Ribosomal_uL2_bac/org-type"/>
</dbReference>
<dbReference type="InterPro" id="IPR022671">
    <property type="entry name" value="Ribosomal_uL2_CS"/>
</dbReference>
<dbReference type="Proteomes" id="UP000722791">
    <property type="component" value="Unassembled WGS sequence"/>
</dbReference>
<evidence type="ECO:0000256" key="4">
    <source>
        <dbReference type="ARBA" id="ARBA00022640"/>
    </source>
</evidence>
<feature type="domain" description="Large ribosomal subunit protein uL2 C-terminal" evidence="8">
    <location>
        <begin position="196"/>
        <end position="321"/>
    </location>
</feature>
<comment type="similarity">
    <text evidence="2">Belongs to the universal ribosomal protein uL2 family.</text>
</comment>
<dbReference type="SMART" id="SM01382">
    <property type="entry name" value="Ribosomal_L2_C"/>
    <property type="match status" value="1"/>
</dbReference>
<evidence type="ECO:0000256" key="3">
    <source>
        <dbReference type="ARBA" id="ARBA00011838"/>
    </source>
</evidence>
<dbReference type="GO" id="GO:0009536">
    <property type="term" value="C:plastid"/>
    <property type="evidence" value="ECO:0007669"/>
    <property type="project" value="UniProtKB-SubCell"/>
</dbReference>
<dbReference type="EMBL" id="BNCQ01000014">
    <property type="protein sequence ID" value="GIM03749.1"/>
    <property type="molecule type" value="Genomic_DNA"/>
</dbReference>
<name>A0A8J4GAT1_9CHLO</name>
<dbReference type="Gene3D" id="2.30.30.30">
    <property type="match status" value="1"/>
</dbReference>
<dbReference type="Pfam" id="PF00181">
    <property type="entry name" value="Ribosomal_L2_N"/>
    <property type="match status" value="1"/>
</dbReference>
<dbReference type="GO" id="GO:0003723">
    <property type="term" value="F:RNA binding"/>
    <property type="evidence" value="ECO:0007669"/>
    <property type="project" value="InterPro"/>
</dbReference>
<dbReference type="SMART" id="SM01383">
    <property type="entry name" value="Ribosomal_L2"/>
    <property type="match status" value="1"/>
</dbReference>
<dbReference type="InterPro" id="IPR012340">
    <property type="entry name" value="NA-bd_OB-fold"/>
</dbReference>
<feature type="region of interest" description="Disordered" evidence="7">
    <location>
        <begin position="106"/>
        <end position="127"/>
    </location>
</feature>
<evidence type="ECO:0000259" key="9">
    <source>
        <dbReference type="SMART" id="SM01383"/>
    </source>
</evidence>
<dbReference type="OrthoDB" id="563959at2759"/>
<evidence type="ECO:0000313" key="10">
    <source>
        <dbReference type="EMBL" id="GIL82911.1"/>
    </source>
</evidence>
<dbReference type="Gene3D" id="4.10.950.10">
    <property type="entry name" value="Ribosomal protein L2, domain 3"/>
    <property type="match status" value="1"/>
</dbReference>
<comment type="caution">
    <text evidence="11">The sequence shown here is derived from an EMBL/GenBank/DDBJ whole genome shotgun (WGS) entry which is preliminary data.</text>
</comment>
<dbReference type="GO" id="GO:0003735">
    <property type="term" value="F:structural constituent of ribosome"/>
    <property type="evidence" value="ECO:0007669"/>
    <property type="project" value="InterPro"/>
</dbReference>
<dbReference type="Gene3D" id="2.40.50.140">
    <property type="entry name" value="Nucleic acid-binding proteins"/>
    <property type="match status" value="1"/>
</dbReference>
<dbReference type="EMBL" id="BNCP01000025">
    <property type="protein sequence ID" value="GIL82911.1"/>
    <property type="molecule type" value="Genomic_DNA"/>
</dbReference>
<evidence type="ECO:0000256" key="6">
    <source>
        <dbReference type="ARBA" id="ARBA00023274"/>
    </source>
</evidence>
<dbReference type="SUPFAM" id="SSF50104">
    <property type="entry name" value="Translation proteins SH3-like domain"/>
    <property type="match status" value="1"/>
</dbReference>
<feature type="region of interest" description="Disordered" evidence="7">
    <location>
        <begin position="294"/>
        <end position="319"/>
    </location>
</feature>
<accession>A0A8J4GAT1</accession>
<dbReference type="GO" id="GO:0016740">
    <property type="term" value="F:transferase activity"/>
    <property type="evidence" value="ECO:0007669"/>
    <property type="project" value="InterPro"/>
</dbReference>
<dbReference type="GO" id="GO:0032543">
    <property type="term" value="P:mitochondrial translation"/>
    <property type="evidence" value="ECO:0007669"/>
    <property type="project" value="TreeGrafter"/>
</dbReference>
<keyword evidence="5" id="KW-0689">Ribosomal protein</keyword>
<protein>
    <recommendedName>
        <fullName evidence="14">Ribosomal protein L2 C-terminal domain-containing protein</fullName>
    </recommendedName>
</protein>
<keyword evidence="13" id="KW-1185">Reference proteome</keyword>
<evidence type="ECO:0000256" key="2">
    <source>
        <dbReference type="ARBA" id="ARBA00005636"/>
    </source>
</evidence>
<dbReference type="InterPro" id="IPR008991">
    <property type="entry name" value="Translation_prot_SH3-like_sf"/>
</dbReference>
<dbReference type="InterPro" id="IPR022669">
    <property type="entry name" value="Ribosomal_uL2_C"/>
</dbReference>
<dbReference type="NCBIfam" id="TIGR01171">
    <property type="entry name" value="rplB_bact"/>
    <property type="match status" value="1"/>
</dbReference>
<dbReference type="InterPro" id="IPR014726">
    <property type="entry name" value="Ribosomal_uL2_dom3"/>
</dbReference>
<keyword evidence="6" id="KW-0687">Ribonucleoprotein</keyword>
<keyword evidence="4" id="KW-0934">Plastid</keyword>
<reference evidence="11" key="1">
    <citation type="journal article" date="2021" name="Proc. Natl. Acad. Sci. U.S.A.">
        <title>Three genomes in the algal genus Volvox reveal the fate of a haploid sex-determining region after a transition to homothallism.</title>
        <authorList>
            <person name="Yamamoto K."/>
            <person name="Hamaji T."/>
            <person name="Kawai-Toyooka H."/>
            <person name="Matsuzaki R."/>
            <person name="Takahashi F."/>
            <person name="Nishimura Y."/>
            <person name="Kawachi M."/>
            <person name="Noguchi H."/>
            <person name="Minakuchi Y."/>
            <person name="Umen J.G."/>
            <person name="Toyoda A."/>
            <person name="Nozaki H."/>
        </authorList>
    </citation>
    <scope>NUCLEOTIDE SEQUENCE</scope>
    <source>
        <strain evidence="11">NIES-3785</strain>
        <strain evidence="10">NIES-3786</strain>
    </source>
</reference>
<dbReference type="Proteomes" id="UP000747110">
    <property type="component" value="Unassembled WGS sequence"/>
</dbReference>